<gene>
    <name evidence="2" type="ORF">JOF56_001477</name>
</gene>
<proteinExistence type="predicted"/>
<accession>A0ABS4T9I6</accession>
<sequence length="222" mass="24750">MIEVHRQVSDDEWADAELVWEYHQLHHCLQPCSAAIGLGCNDLGVATYAAELYHRGLFPIIVFSGATSRDTWGVFPRGEAVHYRERAMDLGVPAEAILVEPHATNTGDNITLSQMVLRSSGLRIDSLLLVSMPYMERRAYATCRQAWPEVTPICASAPLTFEEYVKVMGDSALVIDMMVGDLQRVMEYPKRGFAIAQEVPEQVQTAYKRLVSAGFTSRLLST</sequence>
<dbReference type="EMBL" id="JAGINW010000001">
    <property type="protein sequence ID" value="MBP2321092.1"/>
    <property type="molecule type" value="Genomic_DNA"/>
</dbReference>
<dbReference type="PANTHER" id="PTHR30336:SF20">
    <property type="entry name" value="DUF218 DOMAIN-CONTAINING PROTEIN"/>
    <property type="match status" value="1"/>
</dbReference>
<comment type="caution">
    <text evidence="2">The sequence shown here is derived from an EMBL/GenBank/DDBJ whole genome shotgun (WGS) entry which is preliminary data.</text>
</comment>
<dbReference type="CDD" id="cd06259">
    <property type="entry name" value="YdcF-like"/>
    <property type="match status" value="1"/>
</dbReference>
<dbReference type="Proteomes" id="UP001519332">
    <property type="component" value="Unassembled WGS sequence"/>
</dbReference>
<evidence type="ECO:0000259" key="1">
    <source>
        <dbReference type="Pfam" id="PF02698"/>
    </source>
</evidence>
<evidence type="ECO:0000313" key="3">
    <source>
        <dbReference type="Proteomes" id="UP001519332"/>
    </source>
</evidence>
<dbReference type="InterPro" id="IPR003848">
    <property type="entry name" value="DUF218"/>
</dbReference>
<protein>
    <submittedName>
        <fullName evidence="2">Uncharacterized SAM-binding protein YcdF (DUF218 family)</fullName>
    </submittedName>
</protein>
<dbReference type="InterPro" id="IPR051599">
    <property type="entry name" value="Cell_Envelope_Assoc"/>
</dbReference>
<organism evidence="2 3">
    <name type="scientific">Kibdelosporangium banguiense</name>
    <dbReference type="NCBI Taxonomy" id="1365924"/>
    <lineage>
        <taxon>Bacteria</taxon>
        <taxon>Bacillati</taxon>
        <taxon>Actinomycetota</taxon>
        <taxon>Actinomycetes</taxon>
        <taxon>Pseudonocardiales</taxon>
        <taxon>Pseudonocardiaceae</taxon>
        <taxon>Kibdelosporangium</taxon>
    </lineage>
</organism>
<name>A0ABS4T9I6_9PSEU</name>
<evidence type="ECO:0000313" key="2">
    <source>
        <dbReference type="EMBL" id="MBP2321092.1"/>
    </source>
</evidence>
<reference evidence="2 3" key="1">
    <citation type="submission" date="2021-03" db="EMBL/GenBank/DDBJ databases">
        <title>Sequencing the genomes of 1000 actinobacteria strains.</title>
        <authorList>
            <person name="Klenk H.-P."/>
        </authorList>
    </citation>
    <scope>NUCLEOTIDE SEQUENCE [LARGE SCALE GENOMIC DNA]</scope>
    <source>
        <strain evidence="2 3">DSM 46670</strain>
    </source>
</reference>
<dbReference type="PANTHER" id="PTHR30336">
    <property type="entry name" value="INNER MEMBRANE PROTEIN, PROBABLE PERMEASE"/>
    <property type="match status" value="1"/>
</dbReference>
<feature type="domain" description="DUF218" evidence="1">
    <location>
        <begin position="45"/>
        <end position="155"/>
    </location>
</feature>
<keyword evidence="3" id="KW-1185">Reference proteome</keyword>
<dbReference type="Gene3D" id="3.40.50.620">
    <property type="entry name" value="HUPs"/>
    <property type="match status" value="1"/>
</dbReference>
<dbReference type="Pfam" id="PF02698">
    <property type="entry name" value="DUF218"/>
    <property type="match status" value="1"/>
</dbReference>
<dbReference type="InterPro" id="IPR014729">
    <property type="entry name" value="Rossmann-like_a/b/a_fold"/>
</dbReference>